<evidence type="ECO:0000313" key="2">
    <source>
        <dbReference type="EMBL" id="PIO66300.1"/>
    </source>
</evidence>
<gene>
    <name evidence="2" type="ORF">TELCIR_11990</name>
</gene>
<dbReference type="Proteomes" id="UP000230423">
    <property type="component" value="Unassembled WGS sequence"/>
</dbReference>
<name>A0A2G9U9Y0_TELCI</name>
<feature type="region of interest" description="Disordered" evidence="1">
    <location>
        <begin position="1"/>
        <end position="66"/>
    </location>
</feature>
<evidence type="ECO:0000256" key="1">
    <source>
        <dbReference type="SAM" id="MobiDB-lite"/>
    </source>
</evidence>
<dbReference type="EMBL" id="KZ348364">
    <property type="protein sequence ID" value="PIO66300.1"/>
    <property type="molecule type" value="Genomic_DNA"/>
</dbReference>
<feature type="compositionally biased region" description="Basic and acidic residues" evidence="1">
    <location>
        <begin position="1"/>
        <end position="28"/>
    </location>
</feature>
<accession>A0A2G9U9Y0</accession>
<sequence>MIDVTEKDGTKDGKTSGDEVGAEAKAEIDIQIETENEAKYENEKSISRLETARHAHPHLQHGFESD</sequence>
<proteinExistence type="predicted"/>
<reference evidence="2 3" key="1">
    <citation type="submission" date="2015-09" db="EMBL/GenBank/DDBJ databases">
        <title>Draft genome of the parasitic nematode Teladorsagia circumcincta isolate WARC Sus (inbred).</title>
        <authorList>
            <person name="Mitreva M."/>
        </authorList>
    </citation>
    <scope>NUCLEOTIDE SEQUENCE [LARGE SCALE GENOMIC DNA]</scope>
    <source>
        <strain evidence="2 3">S</strain>
    </source>
</reference>
<protein>
    <submittedName>
        <fullName evidence="2">Uncharacterized protein</fullName>
    </submittedName>
</protein>
<keyword evidence="3" id="KW-1185">Reference proteome</keyword>
<dbReference type="AlphaFoldDB" id="A0A2G9U9Y0"/>
<organism evidence="2 3">
    <name type="scientific">Teladorsagia circumcincta</name>
    <name type="common">Brown stomach worm</name>
    <name type="synonym">Ostertagia circumcincta</name>
    <dbReference type="NCBI Taxonomy" id="45464"/>
    <lineage>
        <taxon>Eukaryota</taxon>
        <taxon>Metazoa</taxon>
        <taxon>Ecdysozoa</taxon>
        <taxon>Nematoda</taxon>
        <taxon>Chromadorea</taxon>
        <taxon>Rhabditida</taxon>
        <taxon>Rhabditina</taxon>
        <taxon>Rhabditomorpha</taxon>
        <taxon>Strongyloidea</taxon>
        <taxon>Trichostrongylidae</taxon>
        <taxon>Teladorsagia</taxon>
    </lineage>
</organism>
<evidence type="ECO:0000313" key="3">
    <source>
        <dbReference type="Proteomes" id="UP000230423"/>
    </source>
</evidence>
<feature type="compositionally biased region" description="Basic and acidic residues" evidence="1">
    <location>
        <begin position="36"/>
        <end position="53"/>
    </location>
</feature>